<keyword evidence="3" id="KW-0812">Transmembrane</keyword>
<feature type="region of interest" description="Disordered" evidence="2">
    <location>
        <begin position="228"/>
        <end position="257"/>
    </location>
</feature>
<dbReference type="InterPro" id="IPR029063">
    <property type="entry name" value="SAM-dependent_MTases_sf"/>
</dbReference>
<reference evidence="4" key="1">
    <citation type="submission" date="2021-06" db="EMBL/GenBank/DDBJ databases">
        <authorList>
            <person name="Kallberg Y."/>
            <person name="Tangrot J."/>
            <person name="Rosling A."/>
        </authorList>
    </citation>
    <scope>NUCLEOTIDE SEQUENCE</scope>
    <source>
        <strain evidence="4">AZ414A</strain>
    </source>
</reference>
<keyword evidence="1" id="KW-0175">Coiled coil</keyword>
<feature type="transmembrane region" description="Helical" evidence="3">
    <location>
        <begin position="100"/>
        <end position="120"/>
    </location>
</feature>
<dbReference type="PROSITE" id="PS00092">
    <property type="entry name" value="N6_MTASE"/>
    <property type="match status" value="1"/>
</dbReference>
<evidence type="ECO:0000256" key="1">
    <source>
        <dbReference type="SAM" id="Coils"/>
    </source>
</evidence>
<dbReference type="EMBL" id="CAJVPK010001594">
    <property type="protein sequence ID" value="CAG8592267.1"/>
    <property type="molecule type" value="Genomic_DNA"/>
</dbReference>
<dbReference type="GO" id="GO:0032259">
    <property type="term" value="P:methylation"/>
    <property type="evidence" value="ECO:0007669"/>
    <property type="project" value="InterPro"/>
</dbReference>
<evidence type="ECO:0000313" key="5">
    <source>
        <dbReference type="Proteomes" id="UP000789706"/>
    </source>
</evidence>
<dbReference type="GO" id="GO:0008168">
    <property type="term" value="F:methyltransferase activity"/>
    <property type="evidence" value="ECO:0007669"/>
    <property type="project" value="InterPro"/>
</dbReference>
<keyword evidence="3" id="KW-1133">Transmembrane helix</keyword>
<feature type="compositionally biased region" description="Basic and acidic residues" evidence="2">
    <location>
        <begin position="248"/>
        <end position="257"/>
    </location>
</feature>
<dbReference type="AlphaFoldDB" id="A0A9N9C6A9"/>
<comment type="caution">
    <text evidence="4">The sequence shown here is derived from an EMBL/GenBank/DDBJ whole genome shotgun (WGS) entry which is preliminary data.</text>
</comment>
<evidence type="ECO:0000256" key="2">
    <source>
        <dbReference type="SAM" id="MobiDB-lite"/>
    </source>
</evidence>
<evidence type="ECO:0000313" key="4">
    <source>
        <dbReference type="EMBL" id="CAG8592267.1"/>
    </source>
</evidence>
<dbReference type="SUPFAM" id="SSF53335">
    <property type="entry name" value="S-adenosyl-L-methionine-dependent methyltransferases"/>
    <property type="match status" value="1"/>
</dbReference>
<dbReference type="Gene3D" id="3.40.50.150">
    <property type="entry name" value="Vaccinia Virus protein VP39"/>
    <property type="match status" value="1"/>
</dbReference>
<dbReference type="GO" id="GO:0003676">
    <property type="term" value="F:nucleic acid binding"/>
    <property type="evidence" value="ECO:0007669"/>
    <property type="project" value="InterPro"/>
</dbReference>
<feature type="transmembrane region" description="Helical" evidence="3">
    <location>
        <begin position="74"/>
        <end position="94"/>
    </location>
</feature>
<keyword evidence="3" id="KW-0472">Membrane</keyword>
<name>A0A9N9C6A9_9GLOM</name>
<gene>
    <name evidence="4" type="ORF">DEBURN_LOCUS9118</name>
</gene>
<organism evidence="4 5">
    <name type="scientific">Diversispora eburnea</name>
    <dbReference type="NCBI Taxonomy" id="1213867"/>
    <lineage>
        <taxon>Eukaryota</taxon>
        <taxon>Fungi</taxon>
        <taxon>Fungi incertae sedis</taxon>
        <taxon>Mucoromycota</taxon>
        <taxon>Glomeromycotina</taxon>
        <taxon>Glomeromycetes</taxon>
        <taxon>Diversisporales</taxon>
        <taxon>Diversisporaceae</taxon>
        <taxon>Diversispora</taxon>
    </lineage>
</organism>
<feature type="coiled-coil region" evidence="1">
    <location>
        <begin position="17"/>
        <end position="44"/>
    </location>
</feature>
<dbReference type="InterPro" id="IPR002052">
    <property type="entry name" value="DNA_methylase_N6_adenine_CS"/>
</dbReference>
<evidence type="ECO:0000256" key="3">
    <source>
        <dbReference type="SAM" id="Phobius"/>
    </source>
</evidence>
<dbReference type="Proteomes" id="UP000789706">
    <property type="component" value="Unassembled WGS sequence"/>
</dbReference>
<dbReference type="OrthoDB" id="2433953at2759"/>
<keyword evidence="5" id="KW-1185">Reference proteome</keyword>
<accession>A0A9N9C6A9</accession>
<sequence>MITEIQQKKKSKEARIENNYLTTAEQLERQSQEYLKEIELAKFHEERGKKGCDCWSFDSDSGICKKCSNSEGTLLAGTFIFFLVCKFMAMRGLVMAVFKLFAQLIGIYRLLLILLAYIVFKLKISYMPHTSYEKLLQELSQLKAELETIKEGGGIKIIFPEKTTAKQIIRRVNPRILKELPRYSFNPTNSSNFILEGDNLHALSSLYQYRNKVDLIITDPPYNTGKDFRYNDKWNEDPNDEGIGNLIKSDDPSRHTK</sequence>
<proteinExistence type="predicted"/>
<protein>
    <submittedName>
        <fullName evidence="4">8700_t:CDS:1</fullName>
    </submittedName>
</protein>